<organism evidence="2 3">
    <name type="scientific">Virgibacillus siamensis</name>
    <dbReference type="NCBI Taxonomy" id="480071"/>
    <lineage>
        <taxon>Bacteria</taxon>
        <taxon>Bacillati</taxon>
        <taxon>Bacillota</taxon>
        <taxon>Bacilli</taxon>
        <taxon>Bacillales</taxon>
        <taxon>Bacillaceae</taxon>
        <taxon>Virgibacillus</taxon>
    </lineage>
</organism>
<name>A0ABP3QLV3_9BACI</name>
<dbReference type="Proteomes" id="UP001500866">
    <property type="component" value="Unassembled WGS sequence"/>
</dbReference>
<comment type="caution">
    <text evidence="2">The sequence shown here is derived from an EMBL/GenBank/DDBJ whole genome shotgun (WGS) entry which is preliminary data.</text>
</comment>
<dbReference type="EMBL" id="BAAADS010000003">
    <property type="protein sequence ID" value="GAA0593372.1"/>
    <property type="molecule type" value="Genomic_DNA"/>
</dbReference>
<reference evidence="3" key="1">
    <citation type="journal article" date="2019" name="Int. J. Syst. Evol. Microbiol.">
        <title>The Global Catalogue of Microorganisms (GCM) 10K type strain sequencing project: providing services to taxonomists for standard genome sequencing and annotation.</title>
        <authorList>
            <consortium name="The Broad Institute Genomics Platform"/>
            <consortium name="The Broad Institute Genome Sequencing Center for Infectious Disease"/>
            <person name="Wu L."/>
            <person name="Ma J."/>
        </authorList>
    </citation>
    <scope>NUCLEOTIDE SEQUENCE [LARGE SCALE GENOMIC DNA]</scope>
    <source>
        <strain evidence="3">JCM 15395</strain>
    </source>
</reference>
<dbReference type="InterPro" id="IPR000182">
    <property type="entry name" value="GNAT_dom"/>
</dbReference>
<keyword evidence="3" id="KW-1185">Reference proteome</keyword>
<protein>
    <submittedName>
        <fullName evidence="2">GNAT family N-acetyltransferase</fullName>
    </submittedName>
</protein>
<sequence>MIIKTTDSDTEKELAFDVRTKVFVDEQNVPPEEELDEFDQDRETVHFTGYENDELIAASRLRFVDSYGKLERICVLKGHRGNAHGTQLILAMENRIQQQNLTKAKLNSQTHAVDFYKRLGYEVVSGEFMDAGIPHVTMVKQLT</sequence>
<evidence type="ECO:0000259" key="1">
    <source>
        <dbReference type="PROSITE" id="PS51186"/>
    </source>
</evidence>
<dbReference type="InterPro" id="IPR016181">
    <property type="entry name" value="Acyl_CoA_acyltransferase"/>
</dbReference>
<dbReference type="Pfam" id="PF13673">
    <property type="entry name" value="Acetyltransf_10"/>
    <property type="match status" value="1"/>
</dbReference>
<dbReference type="SUPFAM" id="SSF55729">
    <property type="entry name" value="Acyl-CoA N-acyltransferases (Nat)"/>
    <property type="match status" value="1"/>
</dbReference>
<evidence type="ECO:0000313" key="3">
    <source>
        <dbReference type="Proteomes" id="UP001500866"/>
    </source>
</evidence>
<dbReference type="RefSeq" id="WP_343810338.1">
    <property type="nucleotide sequence ID" value="NZ_BAAADS010000003.1"/>
</dbReference>
<dbReference type="PROSITE" id="PS51186">
    <property type="entry name" value="GNAT"/>
    <property type="match status" value="1"/>
</dbReference>
<evidence type="ECO:0000313" key="2">
    <source>
        <dbReference type="EMBL" id="GAA0593372.1"/>
    </source>
</evidence>
<accession>A0ABP3QLV3</accession>
<gene>
    <name evidence="2" type="ORF">GCM10009001_06920</name>
</gene>
<feature type="domain" description="N-acetyltransferase" evidence="1">
    <location>
        <begin position="1"/>
        <end position="143"/>
    </location>
</feature>
<dbReference type="CDD" id="cd04301">
    <property type="entry name" value="NAT_SF"/>
    <property type="match status" value="1"/>
</dbReference>
<proteinExistence type="predicted"/>
<dbReference type="Gene3D" id="3.40.630.30">
    <property type="match status" value="1"/>
</dbReference>